<dbReference type="Proteomes" id="UP000298860">
    <property type="component" value="Unassembled WGS sequence"/>
</dbReference>
<dbReference type="FunFam" id="3.40.50.720:FF:000084">
    <property type="entry name" value="Short-chain dehydrogenase reductase"/>
    <property type="match status" value="1"/>
</dbReference>
<name>A0A4D4J850_9PSEU</name>
<dbReference type="Pfam" id="PF13561">
    <property type="entry name" value="adh_short_C2"/>
    <property type="match status" value="1"/>
</dbReference>
<dbReference type="SUPFAM" id="SSF51735">
    <property type="entry name" value="NAD(P)-binding Rossmann-fold domains"/>
    <property type="match status" value="1"/>
</dbReference>
<dbReference type="AlphaFoldDB" id="A0A4D4J850"/>
<sequence>MSSGSLPDLSGTVALVTGAGGMIGAGIARRFAAAGAAVAVHYRTSREPAERLVAEVRAAGGRATAVPADLRDAEQADGAVRATVAAFGRIDVLVNNAGVQPVRALPEMPPEQWQEVMTGNAAVTFLATRAAAARMIERGGGGSIVSIASIEGSQPAFGHAHYSAAKAAVLMHTRAAALEYGRYGIRVNAVSPGLVERDGIERDWPDGVARWRRAAPLTRLGTPEDVGNACVFLASPLASWITGQNLVVDGGVSAHPTW</sequence>
<dbReference type="PANTHER" id="PTHR43639:SF1">
    <property type="entry name" value="SHORT-CHAIN DEHYDROGENASE_REDUCTASE FAMILY PROTEIN"/>
    <property type="match status" value="1"/>
</dbReference>
<dbReference type="RefSeq" id="WP_137815953.1">
    <property type="nucleotide sequence ID" value="NZ_BJFL01000031.1"/>
</dbReference>
<dbReference type="PRINTS" id="PR00080">
    <property type="entry name" value="SDRFAMILY"/>
</dbReference>
<evidence type="ECO:0000256" key="1">
    <source>
        <dbReference type="ARBA" id="ARBA00006484"/>
    </source>
</evidence>
<evidence type="ECO:0000313" key="4">
    <source>
        <dbReference type="Proteomes" id="UP000298860"/>
    </source>
</evidence>
<dbReference type="EMBL" id="BJFL01000031">
    <property type="protein sequence ID" value="GDY32975.1"/>
    <property type="molecule type" value="Genomic_DNA"/>
</dbReference>
<protein>
    <submittedName>
        <fullName evidence="3">Short-chain dehydrogenase</fullName>
    </submittedName>
</protein>
<reference evidence="4" key="1">
    <citation type="submission" date="2019-04" db="EMBL/GenBank/DDBJ databases">
        <title>Draft genome sequence of Pseudonocardiaceae bacterium SL3-2-4.</title>
        <authorList>
            <person name="Ningsih F."/>
            <person name="Yokota A."/>
            <person name="Sakai Y."/>
            <person name="Nanatani K."/>
            <person name="Yabe S."/>
            <person name="Oetari A."/>
            <person name="Sjamsuridzal W."/>
        </authorList>
    </citation>
    <scope>NUCLEOTIDE SEQUENCE [LARGE SCALE GENOMIC DNA]</scope>
    <source>
        <strain evidence="4">SL3-2-4</strain>
    </source>
</reference>
<dbReference type="GO" id="GO:0016491">
    <property type="term" value="F:oxidoreductase activity"/>
    <property type="evidence" value="ECO:0007669"/>
    <property type="project" value="UniProtKB-KW"/>
</dbReference>
<dbReference type="Gene3D" id="3.40.50.720">
    <property type="entry name" value="NAD(P)-binding Rossmann-like Domain"/>
    <property type="match status" value="1"/>
</dbReference>
<comment type="caution">
    <text evidence="3">The sequence shown here is derived from an EMBL/GenBank/DDBJ whole genome shotgun (WGS) entry which is preliminary data.</text>
</comment>
<proteinExistence type="inferred from homology"/>
<keyword evidence="2" id="KW-0560">Oxidoreductase</keyword>
<dbReference type="PANTHER" id="PTHR43639">
    <property type="entry name" value="OXIDOREDUCTASE, SHORT-CHAIN DEHYDROGENASE/REDUCTASE FAMILY (AFU_ORTHOLOGUE AFUA_5G02870)"/>
    <property type="match status" value="1"/>
</dbReference>
<comment type="similarity">
    <text evidence="1">Belongs to the short-chain dehydrogenases/reductases (SDR) family.</text>
</comment>
<dbReference type="PRINTS" id="PR00081">
    <property type="entry name" value="GDHRDH"/>
</dbReference>
<gene>
    <name evidence="3" type="ORF">GTS_46080</name>
</gene>
<dbReference type="OrthoDB" id="9804774at2"/>
<evidence type="ECO:0000313" key="3">
    <source>
        <dbReference type="EMBL" id="GDY32975.1"/>
    </source>
</evidence>
<keyword evidence="4" id="KW-1185">Reference proteome</keyword>
<accession>A0A4D4J850</accession>
<dbReference type="NCBIfam" id="NF005559">
    <property type="entry name" value="PRK07231.1"/>
    <property type="match status" value="1"/>
</dbReference>
<organism evidence="3 4">
    <name type="scientific">Gandjariella thermophila</name>
    <dbReference type="NCBI Taxonomy" id="1931992"/>
    <lineage>
        <taxon>Bacteria</taxon>
        <taxon>Bacillati</taxon>
        <taxon>Actinomycetota</taxon>
        <taxon>Actinomycetes</taxon>
        <taxon>Pseudonocardiales</taxon>
        <taxon>Pseudonocardiaceae</taxon>
        <taxon>Gandjariella</taxon>
    </lineage>
</organism>
<dbReference type="InterPro" id="IPR002347">
    <property type="entry name" value="SDR_fam"/>
</dbReference>
<evidence type="ECO:0000256" key="2">
    <source>
        <dbReference type="ARBA" id="ARBA00023002"/>
    </source>
</evidence>
<dbReference type="InterPro" id="IPR036291">
    <property type="entry name" value="NAD(P)-bd_dom_sf"/>
</dbReference>